<reference evidence="1 2" key="1">
    <citation type="journal article" date="2022" name="Allergy">
        <title>Genome assembly and annotation of Periplaneta americana reveal a comprehensive cockroach allergen profile.</title>
        <authorList>
            <person name="Wang L."/>
            <person name="Xiong Q."/>
            <person name="Saelim N."/>
            <person name="Wang L."/>
            <person name="Nong W."/>
            <person name="Wan A.T."/>
            <person name="Shi M."/>
            <person name="Liu X."/>
            <person name="Cao Q."/>
            <person name="Hui J.H.L."/>
            <person name="Sookrung N."/>
            <person name="Leung T.F."/>
            <person name="Tungtrongchitr A."/>
            <person name="Tsui S.K.W."/>
        </authorList>
    </citation>
    <scope>NUCLEOTIDE SEQUENCE [LARGE SCALE GENOMIC DNA]</scope>
    <source>
        <strain evidence="1">PWHHKU_190912</strain>
    </source>
</reference>
<dbReference type="EMBL" id="JAJSOF020000029">
    <property type="protein sequence ID" value="KAJ4432127.1"/>
    <property type="molecule type" value="Genomic_DNA"/>
</dbReference>
<organism evidence="1 2">
    <name type="scientific">Periplaneta americana</name>
    <name type="common">American cockroach</name>
    <name type="synonym">Blatta americana</name>
    <dbReference type="NCBI Taxonomy" id="6978"/>
    <lineage>
        <taxon>Eukaryota</taxon>
        <taxon>Metazoa</taxon>
        <taxon>Ecdysozoa</taxon>
        <taxon>Arthropoda</taxon>
        <taxon>Hexapoda</taxon>
        <taxon>Insecta</taxon>
        <taxon>Pterygota</taxon>
        <taxon>Neoptera</taxon>
        <taxon>Polyneoptera</taxon>
        <taxon>Dictyoptera</taxon>
        <taxon>Blattodea</taxon>
        <taxon>Blattoidea</taxon>
        <taxon>Blattidae</taxon>
        <taxon>Blattinae</taxon>
        <taxon>Periplaneta</taxon>
    </lineage>
</organism>
<feature type="non-terminal residue" evidence="1">
    <location>
        <position position="1"/>
    </location>
</feature>
<accession>A0ABQ8SER0</accession>
<gene>
    <name evidence="1" type="ORF">ANN_20743</name>
</gene>
<keyword evidence="2" id="KW-1185">Reference proteome</keyword>
<name>A0ABQ8SER0_PERAM</name>
<comment type="caution">
    <text evidence="1">The sequence shown here is derived from an EMBL/GenBank/DDBJ whole genome shotgun (WGS) entry which is preliminary data.</text>
</comment>
<proteinExistence type="predicted"/>
<evidence type="ECO:0000313" key="1">
    <source>
        <dbReference type="EMBL" id="KAJ4432127.1"/>
    </source>
</evidence>
<protein>
    <submittedName>
        <fullName evidence="1">Uncharacterized protein</fullName>
    </submittedName>
</protein>
<evidence type="ECO:0000313" key="2">
    <source>
        <dbReference type="Proteomes" id="UP001148838"/>
    </source>
</evidence>
<dbReference type="Proteomes" id="UP001148838">
    <property type="component" value="Unassembled WGS sequence"/>
</dbReference>
<sequence>LREEQRLRVFENNVLRKIFGAKRDEVTGEWRKLHNVELHAFYSSPDIIKNIKSRRLRWTGHVARMGEYRNAYRMLVGRPEGKRPLGRPRRRWEDIKMDLRKVGYDDRDWINLAQDRDRWRTYVRAAMNLRVHIDQSYLQRMKRDHNGGGGGGGGGGDGGGDEDDDDIIIITFWSSSSLSDIVRVLLVFYLVFGGIYPQRREVNFNCLKTSLNLTSDTKKALPMRQLGQEIMGCCARDTRCVRPRSSSYFPYQRVRKRGPGLRWAVILNYGLFNDSRNCRGYISVTGVPEFCPAGVLFHASKSTDMSLSHLSTLKCHRPGPSTEGQRYNDYATQVDQMASSEAHWSFRLCSLLTLLL</sequence>